<evidence type="ECO:0000256" key="2">
    <source>
        <dbReference type="ARBA" id="ARBA00007922"/>
    </source>
</evidence>
<evidence type="ECO:0000256" key="8">
    <source>
        <dbReference type="SAM" id="Coils"/>
    </source>
</evidence>
<feature type="domain" description="Homologous-pairing protein 2 winged helix" evidence="9">
    <location>
        <begin position="9"/>
        <end position="68"/>
    </location>
</feature>
<evidence type="ECO:0000259" key="9">
    <source>
        <dbReference type="Pfam" id="PF07106"/>
    </source>
</evidence>
<feature type="domain" description="Leucine zipper with capping helix" evidence="10">
    <location>
        <begin position="151"/>
        <end position="203"/>
    </location>
</feature>
<dbReference type="AlphaFoldDB" id="A0A8J5BVK2"/>
<proteinExistence type="inferred from homology"/>
<dbReference type="GO" id="GO:0003690">
    <property type="term" value="F:double-stranded DNA binding"/>
    <property type="evidence" value="ECO:0007669"/>
    <property type="project" value="TreeGrafter"/>
</dbReference>
<dbReference type="Pfam" id="PF07106">
    <property type="entry name" value="WHD_TBPIP"/>
    <property type="match status" value="1"/>
</dbReference>
<dbReference type="Pfam" id="PF18517">
    <property type="entry name" value="LZ3wCH"/>
    <property type="match status" value="1"/>
</dbReference>
<evidence type="ECO:0000313" key="12">
    <source>
        <dbReference type="EMBL" id="KAG0711078.1"/>
    </source>
</evidence>
<dbReference type="GO" id="GO:0120231">
    <property type="term" value="C:DNA recombinase auxiliary factor complex"/>
    <property type="evidence" value="ECO:0007669"/>
    <property type="project" value="TreeGrafter"/>
</dbReference>
<dbReference type="InterPro" id="IPR040661">
    <property type="entry name" value="LZ3wCH"/>
</dbReference>
<dbReference type="OrthoDB" id="272266at2759"/>
<name>A0A8J5BVK2_CHIOP</name>
<evidence type="ECO:0000256" key="7">
    <source>
        <dbReference type="ARBA" id="ARBA00023254"/>
    </source>
</evidence>
<evidence type="ECO:0000256" key="6">
    <source>
        <dbReference type="ARBA" id="ARBA00023242"/>
    </source>
</evidence>
<comment type="caution">
    <text evidence="12">The sequence shown here is derived from an EMBL/GenBank/DDBJ whole genome shotgun (WGS) entry which is preliminary data.</text>
</comment>
<sequence>MSKKEGSDCVKVKKYVEQQNRPYSVNDIFLNLHKEVGKTAVQKALDQLTAEGTVREKAYGKQKVYVYNQELFPPLDETQLKEMDTRTAELCTTLKEKETQLCETEGMLKQLMSTPTTQEAQKKATQIEAEVSRLQQKLSDLTENRVLVSKDERDKVVKDNDAMTKQWRKRRRIATDILDAILEGYPHPKAHLYEEVGVETDQEAGVTLPKT</sequence>
<evidence type="ECO:0000256" key="1">
    <source>
        <dbReference type="ARBA" id="ARBA00004123"/>
    </source>
</evidence>
<keyword evidence="13" id="KW-1185">Reference proteome</keyword>
<dbReference type="Proteomes" id="UP000770661">
    <property type="component" value="Unassembled WGS sequence"/>
</dbReference>
<evidence type="ECO:0000256" key="3">
    <source>
        <dbReference type="ARBA" id="ARBA00016093"/>
    </source>
</evidence>
<dbReference type="EMBL" id="JACEEZ010025665">
    <property type="protein sequence ID" value="KAG0698659.1"/>
    <property type="molecule type" value="Genomic_DNA"/>
</dbReference>
<evidence type="ECO:0000313" key="13">
    <source>
        <dbReference type="Proteomes" id="UP000770661"/>
    </source>
</evidence>
<dbReference type="InterPro" id="IPR010776">
    <property type="entry name" value="Hop2_WH_dom"/>
</dbReference>
<dbReference type="PANTHER" id="PTHR15938:SF0">
    <property type="entry name" value="HOMOLOGOUS-PAIRING PROTEIN 2 HOMOLOG"/>
    <property type="match status" value="1"/>
</dbReference>
<dbReference type="GO" id="GO:0120230">
    <property type="term" value="F:recombinase activator activity"/>
    <property type="evidence" value="ECO:0007669"/>
    <property type="project" value="TreeGrafter"/>
</dbReference>
<protein>
    <recommendedName>
        <fullName evidence="3">Homologous-pairing protein 2 homolog</fullName>
    </recommendedName>
</protein>
<accession>A0A8J5BVK2</accession>
<keyword evidence="6" id="KW-0539">Nucleus</keyword>
<dbReference type="InterPro" id="IPR036388">
    <property type="entry name" value="WH-like_DNA-bd_sf"/>
</dbReference>
<comment type="similarity">
    <text evidence="2">Belongs to the HOP2 family.</text>
</comment>
<evidence type="ECO:0000256" key="4">
    <source>
        <dbReference type="ARBA" id="ARBA00023054"/>
    </source>
</evidence>
<dbReference type="GO" id="GO:0000709">
    <property type="term" value="P:meiotic joint molecule formation"/>
    <property type="evidence" value="ECO:0007669"/>
    <property type="project" value="TreeGrafter"/>
</dbReference>
<keyword evidence="5" id="KW-0233">DNA recombination</keyword>
<dbReference type="Gene3D" id="1.10.10.10">
    <property type="entry name" value="Winged helix-like DNA-binding domain superfamily/Winged helix DNA-binding domain"/>
    <property type="match status" value="1"/>
</dbReference>
<organism evidence="12 13">
    <name type="scientific">Chionoecetes opilio</name>
    <name type="common">Atlantic snow crab</name>
    <name type="synonym">Cancer opilio</name>
    <dbReference type="NCBI Taxonomy" id="41210"/>
    <lineage>
        <taxon>Eukaryota</taxon>
        <taxon>Metazoa</taxon>
        <taxon>Ecdysozoa</taxon>
        <taxon>Arthropoda</taxon>
        <taxon>Crustacea</taxon>
        <taxon>Multicrustacea</taxon>
        <taxon>Malacostraca</taxon>
        <taxon>Eumalacostraca</taxon>
        <taxon>Eucarida</taxon>
        <taxon>Decapoda</taxon>
        <taxon>Pleocyemata</taxon>
        <taxon>Brachyura</taxon>
        <taxon>Eubrachyura</taxon>
        <taxon>Majoidea</taxon>
        <taxon>Majidae</taxon>
        <taxon>Chionoecetes</taxon>
    </lineage>
</organism>
<reference evidence="12" key="1">
    <citation type="submission" date="2020-07" db="EMBL/GenBank/DDBJ databases">
        <title>The High-quality genome of the commercially important snow crab, Chionoecetes opilio.</title>
        <authorList>
            <person name="Jeong J.-H."/>
            <person name="Ryu S."/>
        </authorList>
    </citation>
    <scope>NUCLEOTIDE SEQUENCE</scope>
    <source>
        <strain evidence="12">MADBK_172401_WGS</strain>
        <tissue evidence="12">Digestive gland</tissue>
    </source>
</reference>
<keyword evidence="4 8" id="KW-0175">Coiled coil</keyword>
<comment type="subcellular location">
    <subcellularLocation>
        <location evidence="1">Nucleus</location>
    </subcellularLocation>
</comment>
<dbReference type="GO" id="GO:0010774">
    <property type="term" value="P:meiotic strand invasion involved in reciprocal meiotic recombination"/>
    <property type="evidence" value="ECO:0007669"/>
    <property type="project" value="TreeGrafter"/>
</dbReference>
<dbReference type="PANTHER" id="PTHR15938">
    <property type="entry name" value="TBP-1 INTERACTING PROTEIN"/>
    <property type="match status" value="1"/>
</dbReference>
<evidence type="ECO:0000259" key="10">
    <source>
        <dbReference type="Pfam" id="PF18517"/>
    </source>
</evidence>
<evidence type="ECO:0000256" key="5">
    <source>
        <dbReference type="ARBA" id="ARBA00023172"/>
    </source>
</evidence>
<evidence type="ECO:0000313" key="11">
    <source>
        <dbReference type="EMBL" id="KAG0698659.1"/>
    </source>
</evidence>
<dbReference type="GO" id="GO:0000794">
    <property type="term" value="C:condensed nuclear chromosome"/>
    <property type="evidence" value="ECO:0007669"/>
    <property type="project" value="TreeGrafter"/>
</dbReference>
<keyword evidence="7" id="KW-0469">Meiosis</keyword>
<feature type="coiled-coil region" evidence="8">
    <location>
        <begin position="117"/>
        <end position="144"/>
    </location>
</feature>
<gene>
    <name evidence="12" type="primary">psmc3ip_0</name>
    <name evidence="11" type="synonym">psmc3ip_1</name>
    <name evidence="12" type="ORF">GWK47_021396</name>
    <name evidence="11" type="ORF">GWK47_025995</name>
</gene>
<dbReference type="GO" id="GO:0007129">
    <property type="term" value="P:homologous chromosome pairing at meiosis"/>
    <property type="evidence" value="ECO:0007669"/>
    <property type="project" value="TreeGrafter"/>
</dbReference>
<dbReference type="EMBL" id="JACEEZ010023629">
    <property type="protein sequence ID" value="KAG0711078.1"/>
    <property type="molecule type" value="Genomic_DNA"/>
</dbReference>